<name>K0JQY2_SACES</name>
<dbReference type="BioCyc" id="SESP1179773:BN6_RS12835-MONOMER"/>
<dbReference type="HOGENOM" id="CLU_171841_0_0_11"/>
<dbReference type="EMBL" id="HE804045">
    <property type="protein sequence ID" value="CCH29960.1"/>
    <property type="molecule type" value="Genomic_DNA"/>
</dbReference>
<evidence type="ECO:0000259" key="1">
    <source>
        <dbReference type="PROSITE" id="PS50943"/>
    </source>
</evidence>
<dbReference type="InterPro" id="IPR001387">
    <property type="entry name" value="Cro/C1-type_HTH"/>
</dbReference>
<evidence type="ECO:0000313" key="2">
    <source>
        <dbReference type="EMBL" id="CCH29960.1"/>
    </source>
</evidence>
<dbReference type="PROSITE" id="PS50943">
    <property type="entry name" value="HTH_CROC1"/>
    <property type="match status" value="1"/>
</dbReference>
<dbReference type="Proteomes" id="UP000006281">
    <property type="component" value="Chromosome"/>
</dbReference>
<dbReference type="eggNOG" id="COG1476">
    <property type="taxonomic scope" value="Bacteria"/>
</dbReference>
<dbReference type="Pfam" id="PF01381">
    <property type="entry name" value="HTH_3"/>
    <property type="match status" value="1"/>
</dbReference>
<reference evidence="2 3" key="1">
    <citation type="journal article" date="2012" name="BMC Genomics">
        <title>Complete genome sequence of Saccharothrix espanaensis DSM 44229T and comparison to the other completely sequenced Pseudonocardiaceae.</title>
        <authorList>
            <person name="Strobel T."/>
            <person name="Al-Dilaimi A."/>
            <person name="Blom J."/>
            <person name="Gessner A."/>
            <person name="Kalinowski J."/>
            <person name="Luzhetska M."/>
            <person name="Puhler A."/>
            <person name="Szczepanowski R."/>
            <person name="Bechthold A."/>
            <person name="Ruckert C."/>
        </authorList>
    </citation>
    <scope>NUCLEOTIDE SEQUENCE [LARGE SCALE GENOMIC DNA]</scope>
    <source>
        <strain evidence="3">ATCC 51144 / DSM 44229 / JCM 9112 / NBRC 15066 / NRRL 15764</strain>
    </source>
</reference>
<dbReference type="CDD" id="cd00093">
    <property type="entry name" value="HTH_XRE"/>
    <property type="match status" value="1"/>
</dbReference>
<feature type="domain" description="HTH cro/C1-type" evidence="1">
    <location>
        <begin position="37"/>
        <end position="79"/>
    </location>
</feature>
<dbReference type="GO" id="GO:0003677">
    <property type="term" value="F:DNA binding"/>
    <property type="evidence" value="ECO:0007669"/>
    <property type="project" value="InterPro"/>
</dbReference>
<sequence length="112" mass="12876">MMLYRFAPPRWKNGRRTAGENRKGTAVRLSGPISEILAELRRGRGLTQDDLAERLHAASGNTSVTREEVSRWERGKRIPGPYWRSWLGQVLDTPQHELERAAAIERAARRRD</sequence>
<dbReference type="Gene3D" id="1.10.260.40">
    <property type="entry name" value="lambda repressor-like DNA-binding domains"/>
    <property type="match status" value="1"/>
</dbReference>
<evidence type="ECO:0000313" key="3">
    <source>
        <dbReference type="Proteomes" id="UP000006281"/>
    </source>
</evidence>
<dbReference type="AlphaFoldDB" id="K0JQY2"/>
<gene>
    <name evidence="2" type="ordered locus">BN6_26470</name>
</gene>
<organism evidence="2 3">
    <name type="scientific">Saccharothrix espanaensis (strain ATCC 51144 / DSM 44229 / JCM 9112 / NBRC 15066 / NRRL 15764)</name>
    <dbReference type="NCBI Taxonomy" id="1179773"/>
    <lineage>
        <taxon>Bacteria</taxon>
        <taxon>Bacillati</taxon>
        <taxon>Actinomycetota</taxon>
        <taxon>Actinomycetes</taxon>
        <taxon>Pseudonocardiales</taxon>
        <taxon>Pseudonocardiaceae</taxon>
        <taxon>Saccharothrix</taxon>
    </lineage>
</organism>
<accession>K0JQY2</accession>
<protein>
    <recommendedName>
        <fullName evidence="1">HTH cro/C1-type domain-containing protein</fullName>
    </recommendedName>
</protein>
<dbReference type="RefSeq" id="WP_015100072.1">
    <property type="nucleotide sequence ID" value="NC_019673.1"/>
</dbReference>
<keyword evidence="3" id="KW-1185">Reference proteome</keyword>
<dbReference type="InterPro" id="IPR010982">
    <property type="entry name" value="Lambda_DNA-bd_dom_sf"/>
</dbReference>
<dbReference type="KEGG" id="sesp:BN6_26470"/>
<proteinExistence type="predicted"/>
<dbReference type="SUPFAM" id="SSF47413">
    <property type="entry name" value="lambda repressor-like DNA-binding domains"/>
    <property type="match status" value="1"/>
</dbReference>
<dbReference type="PATRIC" id="fig|1179773.3.peg.2645"/>